<dbReference type="Pfam" id="PF03184">
    <property type="entry name" value="DDE_1"/>
    <property type="match status" value="1"/>
</dbReference>
<protein>
    <recommendedName>
        <fullName evidence="1">DDE-1 domain-containing protein</fullName>
    </recommendedName>
</protein>
<sequence length="145" mass="16424">MAPRPLEILRKGLNNFSKKMKARKDTLILKLSRKESISSADERWLDHEANTVDEERVLHDLEQASDYERGFERLDDDGKAIVMKLKEWAGEMAPDRGLSDRKQAGVKGKKVRLTYALTSNVDGSEKLPPFVIGKAAKPRTFKANN</sequence>
<dbReference type="AlphaFoldDB" id="A0A067TLV3"/>
<dbReference type="Proteomes" id="UP000027222">
    <property type="component" value="Unassembled WGS sequence"/>
</dbReference>
<dbReference type="STRING" id="685588.A0A067TLV3"/>
<evidence type="ECO:0000313" key="2">
    <source>
        <dbReference type="EMBL" id="KDR83317.1"/>
    </source>
</evidence>
<gene>
    <name evidence="2" type="ORF">GALMADRAFT_205349</name>
</gene>
<dbReference type="InterPro" id="IPR004875">
    <property type="entry name" value="DDE_SF_endonuclease_dom"/>
</dbReference>
<dbReference type="OrthoDB" id="2507562at2759"/>
<evidence type="ECO:0000313" key="3">
    <source>
        <dbReference type="Proteomes" id="UP000027222"/>
    </source>
</evidence>
<accession>A0A067TLV3</accession>
<keyword evidence="3" id="KW-1185">Reference proteome</keyword>
<dbReference type="EMBL" id="KL142368">
    <property type="protein sequence ID" value="KDR83317.1"/>
    <property type="molecule type" value="Genomic_DNA"/>
</dbReference>
<name>A0A067TLV3_GALM3</name>
<proteinExistence type="predicted"/>
<feature type="domain" description="DDE-1" evidence="1">
    <location>
        <begin position="111"/>
        <end position="143"/>
    </location>
</feature>
<reference evidence="3" key="1">
    <citation type="journal article" date="2014" name="Proc. Natl. Acad. Sci. U.S.A.">
        <title>Extensive sampling of basidiomycete genomes demonstrates inadequacy of the white-rot/brown-rot paradigm for wood decay fungi.</title>
        <authorList>
            <person name="Riley R."/>
            <person name="Salamov A.A."/>
            <person name="Brown D.W."/>
            <person name="Nagy L.G."/>
            <person name="Floudas D."/>
            <person name="Held B.W."/>
            <person name="Levasseur A."/>
            <person name="Lombard V."/>
            <person name="Morin E."/>
            <person name="Otillar R."/>
            <person name="Lindquist E.A."/>
            <person name="Sun H."/>
            <person name="LaButti K.M."/>
            <person name="Schmutz J."/>
            <person name="Jabbour D."/>
            <person name="Luo H."/>
            <person name="Baker S.E."/>
            <person name="Pisabarro A.G."/>
            <person name="Walton J.D."/>
            <person name="Blanchette R.A."/>
            <person name="Henrissat B."/>
            <person name="Martin F."/>
            <person name="Cullen D."/>
            <person name="Hibbett D.S."/>
            <person name="Grigoriev I.V."/>
        </authorList>
    </citation>
    <scope>NUCLEOTIDE SEQUENCE [LARGE SCALE GENOMIC DNA]</scope>
    <source>
        <strain evidence="3">CBS 339.88</strain>
    </source>
</reference>
<dbReference type="HOGENOM" id="CLU_1786992_0_0_1"/>
<evidence type="ECO:0000259" key="1">
    <source>
        <dbReference type="Pfam" id="PF03184"/>
    </source>
</evidence>
<organism evidence="2 3">
    <name type="scientific">Galerina marginata (strain CBS 339.88)</name>
    <dbReference type="NCBI Taxonomy" id="685588"/>
    <lineage>
        <taxon>Eukaryota</taxon>
        <taxon>Fungi</taxon>
        <taxon>Dikarya</taxon>
        <taxon>Basidiomycota</taxon>
        <taxon>Agaricomycotina</taxon>
        <taxon>Agaricomycetes</taxon>
        <taxon>Agaricomycetidae</taxon>
        <taxon>Agaricales</taxon>
        <taxon>Agaricineae</taxon>
        <taxon>Strophariaceae</taxon>
        <taxon>Galerina</taxon>
    </lineage>
</organism>
<dbReference type="GO" id="GO:0003676">
    <property type="term" value="F:nucleic acid binding"/>
    <property type="evidence" value="ECO:0007669"/>
    <property type="project" value="InterPro"/>
</dbReference>